<dbReference type="PANTHER" id="PTHR42718">
    <property type="entry name" value="MAJOR FACILITATOR SUPERFAMILY MULTIDRUG TRANSPORTER MFSC"/>
    <property type="match status" value="1"/>
</dbReference>
<feature type="transmembrane region" description="Helical" evidence="6">
    <location>
        <begin position="57"/>
        <end position="74"/>
    </location>
</feature>
<dbReference type="Gene3D" id="1.20.1250.20">
    <property type="entry name" value="MFS general substrate transporter like domains"/>
    <property type="match status" value="1"/>
</dbReference>
<dbReference type="InterPro" id="IPR020846">
    <property type="entry name" value="MFS_dom"/>
</dbReference>
<accession>A0A9P7VWX7</accession>
<dbReference type="PANTHER" id="PTHR42718:SF9">
    <property type="entry name" value="MAJOR FACILITATOR SUPERFAMILY MULTIDRUG TRANSPORTER MFSC"/>
    <property type="match status" value="1"/>
</dbReference>
<evidence type="ECO:0000256" key="5">
    <source>
        <dbReference type="ARBA" id="ARBA00023136"/>
    </source>
</evidence>
<evidence type="ECO:0000256" key="2">
    <source>
        <dbReference type="ARBA" id="ARBA00022448"/>
    </source>
</evidence>
<evidence type="ECO:0000256" key="1">
    <source>
        <dbReference type="ARBA" id="ARBA00004141"/>
    </source>
</evidence>
<dbReference type="InterPro" id="IPR036259">
    <property type="entry name" value="MFS_trans_sf"/>
</dbReference>
<feature type="transmembrane region" description="Helical" evidence="6">
    <location>
        <begin position="240"/>
        <end position="260"/>
    </location>
</feature>
<keyword evidence="5 6" id="KW-0472">Membrane</keyword>
<feature type="transmembrane region" description="Helical" evidence="6">
    <location>
        <begin position="296"/>
        <end position="316"/>
    </location>
</feature>
<dbReference type="Proteomes" id="UP000812287">
    <property type="component" value="Unassembled WGS sequence"/>
</dbReference>
<name>A0A9P7VWX7_9AGAR</name>
<evidence type="ECO:0000256" key="4">
    <source>
        <dbReference type="ARBA" id="ARBA00022989"/>
    </source>
</evidence>
<evidence type="ECO:0000256" key="3">
    <source>
        <dbReference type="ARBA" id="ARBA00022692"/>
    </source>
</evidence>
<evidence type="ECO:0000313" key="8">
    <source>
        <dbReference type="EMBL" id="KAG7447356.1"/>
    </source>
</evidence>
<feature type="transmembrane region" description="Helical" evidence="6">
    <location>
        <begin position="336"/>
        <end position="355"/>
    </location>
</feature>
<dbReference type="GeneID" id="66104528"/>
<dbReference type="GO" id="GO:0022857">
    <property type="term" value="F:transmembrane transporter activity"/>
    <property type="evidence" value="ECO:0007669"/>
    <property type="project" value="InterPro"/>
</dbReference>
<dbReference type="Gene3D" id="1.20.1720.10">
    <property type="entry name" value="Multidrug resistance protein D"/>
    <property type="match status" value="1"/>
</dbReference>
<evidence type="ECO:0000313" key="9">
    <source>
        <dbReference type="Proteomes" id="UP000812287"/>
    </source>
</evidence>
<comment type="subcellular location">
    <subcellularLocation>
        <location evidence="1">Membrane</location>
        <topology evidence="1">Multi-pass membrane protein</topology>
    </subcellularLocation>
</comment>
<evidence type="ECO:0000256" key="6">
    <source>
        <dbReference type="SAM" id="Phobius"/>
    </source>
</evidence>
<keyword evidence="9" id="KW-1185">Reference proteome</keyword>
<feature type="transmembrane region" description="Helical" evidence="6">
    <location>
        <begin position="86"/>
        <end position="108"/>
    </location>
</feature>
<keyword evidence="3 6" id="KW-0812">Transmembrane</keyword>
<keyword evidence="4 6" id="KW-1133">Transmembrane helix</keyword>
<organism evidence="8 9">
    <name type="scientific">Guyanagaster necrorhizus</name>
    <dbReference type="NCBI Taxonomy" id="856835"/>
    <lineage>
        <taxon>Eukaryota</taxon>
        <taxon>Fungi</taxon>
        <taxon>Dikarya</taxon>
        <taxon>Basidiomycota</taxon>
        <taxon>Agaricomycotina</taxon>
        <taxon>Agaricomycetes</taxon>
        <taxon>Agaricomycetidae</taxon>
        <taxon>Agaricales</taxon>
        <taxon>Marasmiineae</taxon>
        <taxon>Physalacriaceae</taxon>
        <taxon>Guyanagaster</taxon>
    </lineage>
</organism>
<dbReference type="SUPFAM" id="SSF103473">
    <property type="entry name" value="MFS general substrate transporter"/>
    <property type="match status" value="1"/>
</dbReference>
<dbReference type="PROSITE" id="PS00216">
    <property type="entry name" value="SUGAR_TRANSPORT_1"/>
    <property type="match status" value="1"/>
</dbReference>
<dbReference type="AlphaFoldDB" id="A0A9P7VWX7"/>
<gene>
    <name evidence="8" type="ORF">BT62DRAFT_77300</name>
</gene>
<dbReference type="EMBL" id="MU250532">
    <property type="protein sequence ID" value="KAG7447356.1"/>
    <property type="molecule type" value="Genomic_DNA"/>
</dbReference>
<feature type="transmembrane region" description="Helical" evidence="6">
    <location>
        <begin position="360"/>
        <end position="380"/>
    </location>
</feature>
<proteinExistence type="predicted"/>
<feature type="transmembrane region" description="Helical" evidence="6">
    <location>
        <begin position="12"/>
        <end position="29"/>
    </location>
</feature>
<reference evidence="8" key="1">
    <citation type="submission" date="2020-11" db="EMBL/GenBank/DDBJ databases">
        <title>Adaptations for nitrogen fixation in a non-lichenized fungal sporocarp promotes dispersal by wood-feeding termites.</title>
        <authorList>
            <consortium name="DOE Joint Genome Institute"/>
            <person name="Koch R.A."/>
            <person name="Yoon G."/>
            <person name="Arayal U."/>
            <person name="Lail K."/>
            <person name="Amirebrahimi M."/>
            <person name="Labutti K."/>
            <person name="Lipzen A."/>
            <person name="Riley R."/>
            <person name="Barry K."/>
            <person name="Henrissat B."/>
            <person name="Grigoriev I.V."/>
            <person name="Herr J.R."/>
            <person name="Aime M.C."/>
        </authorList>
    </citation>
    <scope>NUCLEOTIDE SEQUENCE</scope>
    <source>
        <strain evidence="8">MCA 3950</strain>
    </source>
</reference>
<feature type="domain" description="Major facilitator superfamily (MFS) profile" evidence="7">
    <location>
        <begin position="16"/>
        <end position="510"/>
    </location>
</feature>
<dbReference type="Pfam" id="PF07690">
    <property type="entry name" value="MFS_1"/>
    <property type="match status" value="1"/>
</dbReference>
<keyword evidence="2" id="KW-0813">Transport</keyword>
<sequence length="555" mass="59923">MDKEIVAKQPLSRGRTVAIIATCTMVMWVNSSNLTSAAVSLPSIGRDLGIEQNQLEWLVSSYALSSGCLFPLLGRVADLYGRKITFLLGSAWLAIFTLACGFAHDAIVLDVLRGLQGIGVAAALPASMGILAHSFPPGRTRSIAFATFAAGAPLGGFTGQALGGTLIQLSHPSWRSNFYLSSGLTVLFLLMGLFSIPRDEPSTEADRRIDWLGAFLVTAALVLIIFVLSDGEIAPNKWATSYIIALLILGVLILGVFLVWEWYLERVQLDPNAPYSMWTPPPMMKLSLWTKANGKFAAIMLMILLTFASFLAWNFWSQLFYQDYEDYTPILTMLRFIPMFVTGVILNTIVVLVIARVPIVWLLAIGTLATGCASLFFALIQPNATYWRFGFPSAILSVFGADFVFASGTIFVAQIVEPHEQSLSGALFQTMNQVGTALGVTVTTIIYNRVVAQSSAKMGIIVDTSNSNAPREALLHGYKAAAWGSFAFGVVGTIFAVLFFWNVGVVADHGQPESDAINSAPSSGSQTMPTSAIDLEKGVSASRLITRTPSIESRA</sequence>
<feature type="transmembrane region" description="Helical" evidence="6">
    <location>
        <begin position="114"/>
        <end position="131"/>
    </location>
</feature>
<dbReference type="GO" id="GO:0016020">
    <property type="term" value="C:membrane"/>
    <property type="evidence" value="ECO:0007669"/>
    <property type="project" value="UniProtKB-SubCell"/>
</dbReference>
<dbReference type="InterPro" id="IPR005829">
    <property type="entry name" value="Sugar_transporter_CS"/>
</dbReference>
<dbReference type="InterPro" id="IPR011701">
    <property type="entry name" value="MFS"/>
</dbReference>
<comment type="caution">
    <text evidence="8">The sequence shown here is derived from an EMBL/GenBank/DDBJ whole genome shotgun (WGS) entry which is preliminary data.</text>
</comment>
<dbReference type="RefSeq" id="XP_043040856.1">
    <property type="nucleotide sequence ID" value="XM_043182232.1"/>
</dbReference>
<protein>
    <submittedName>
        <fullName evidence="8">Efflux transporter</fullName>
    </submittedName>
</protein>
<feature type="transmembrane region" description="Helical" evidence="6">
    <location>
        <begin position="143"/>
        <end position="166"/>
    </location>
</feature>
<feature type="transmembrane region" description="Helical" evidence="6">
    <location>
        <begin position="480"/>
        <end position="501"/>
    </location>
</feature>
<feature type="transmembrane region" description="Helical" evidence="6">
    <location>
        <begin position="209"/>
        <end position="228"/>
    </location>
</feature>
<evidence type="ECO:0000259" key="7">
    <source>
        <dbReference type="PROSITE" id="PS50850"/>
    </source>
</evidence>
<feature type="transmembrane region" description="Helical" evidence="6">
    <location>
        <begin position="178"/>
        <end position="197"/>
    </location>
</feature>
<feature type="transmembrane region" description="Helical" evidence="6">
    <location>
        <begin position="386"/>
        <end position="413"/>
    </location>
</feature>
<dbReference type="PROSITE" id="PS50850">
    <property type="entry name" value="MFS"/>
    <property type="match status" value="1"/>
</dbReference>
<dbReference type="OrthoDB" id="5086884at2759"/>